<feature type="domain" description="RimM N-terminal" evidence="6">
    <location>
        <begin position="24"/>
        <end position="104"/>
    </location>
</feature>
<sequence>MSDEGDRRIDEAGAQAAADRWVVLGKIGSPFGVQGWVRITSYTDPLDNILDYDRWHLLRAGQWEAVEVEDGRMNAKGVLAKLAGIDSPEDARLQVGVEIAVRRSELPPTAPGEYYWSDLEGLEALTPGGESLGRVDHFRSTPGGAIAVVRGAREHWIPLVKDRIVKVDLAAGRIVLDWGVDWLDD</sequence>
<keyword evidence="4 5" id="KW-0143">Chaperone</keyword>
<dbReference type="RefSeq" id="WP_203169215.1">
    <property type="nucleotide sequence ID" value="NZ_JAEVLS010000004.1"/>
</dbReference>
<evidence type="ECO:0000259" key="7">
    <source>
        <dbReference type="Pfam" id="PF24986"/>
    </source>
</evidence>
<dbReference type="NCBIfam" id="TIGR02273">
    <property type="entry name" value="16S_RimM"/>
    <property type="match status" value="1"/>
</dbReference>
<evidence type="ECO:0000256" key="2">
    <source>
        <dbReference type="ARBA" id="ARBA00022517"/>
    </source>
</evidence>
<dbReference type="PANTHER" id="PTHR33692:SF1">
    <property type="entry name" value="RIBOSOME MATURATION FACTOR RIMM"/>
    <property type="match status" value="1"/>
</dbReference>
<evidence type="ECO:0000313" key="9">
    <source>
        <dbReference type="Proteomes" id="UP000661077"/>
    </source>
</evidence>
<accession>A0ABS1X1M2</accession>
<keyword evidence="2 5" id="KW-0690">Ribosome biogenesis</keyword>
<comment type="caution">
    <text evidence="8">The sequence shown here is derived from an EMBL/GenBank/DDBJ whole genome shotgun (WGS) entry which is preliminary data.</text>
</comment>
<dbReference type="HAMAP" id="MF_00014">
    <property type="entry name" value="Ribosome_mat_RimM"/>
    <property type="match status" value="1"/>
</dbReference>
<evidence type="ECO:0000259" key="6">
    <source>
        <dbReference type="Pfam" id="PF01782"/>
    </source>
</evidence>
<organism evidence="8 9">
    <name type="scientific">Steroidobacter gossypii</name>
    <dbReference type="NCBI Taxonomy" id="2805490"/>
    <lineage>
        <taxon>Bacteria</taxon>
        <taxon>Pseudomonadati</taxon>
        <taxon>Pseudomonadota</taxon>
        <taxon>Gammaproteobacteria</taxon>
        <taxon>Steroidobacterales</taxon>
        <taxon>Steroidobacteraceae</taxon>
        <taxon>Steroidobacter</taxon>
    </lineage>
</organism>
<comment type="function">
    <text evidence="5">An accessory protein needed during the final step in the assembly of 30S ribosomal subunit, possibly for assembly of the head region. Essential for efficient processing of 16S rRNA. May be needed both before and after RbfA during the maturation of 16S rRNA. It has affinity for free ribosomal 30S subunits but not for 70S ribosomes.</text>
</comment>
<dbReference type="Gene3D" id="2.40.30.60">
    <property type="entry name" value="RimM"/>
    <property type="match status" value="1"/>
</dbReference>
<evidence type="ECO:0000256" key="1">
    <source>
        <dbReference type="ARBA" id="ARBA00022490"/>
    </source>
</evidence>
<dbReference type="InterPro" id="IPR056792">
    <property type="entry name" value="PRC_RimM"/>
</dbReference>
<comment type="subunit">
    <text evidence="5">Binds ribosomal protein uS19.</text>
</comment>
<comment type="similarity">
    <text evidence="5">Belongs to the RimM family.</text>
</comment>
<keyword evidence="3 5" id="KW-0698">rRNA processing</keyword>
<dbReference type="InterPro" id="IPR002676">
    <property type="entry name" value="RimM_N"/>
</dbReference>
<dbReference type="InterPro" id="IPR011961">
    <property type="entry name" value="RimM"/>
</dbReference>
<dbReference type="Pfam" id="PF24986">
    <property type="entry name" value="PRC_RimM"/>
    <property type="match status" value="1"/>
</dbReference>
<keyword evidence="1 5" id="KW-0963">Cytoplasm</keyword>
<keyword evidence="9" id="KW-1185">Reference proteome</keyword>
<comment type="subcellular location">
    <subcellularLocation>
        <location evidence="5">Cytoplasm</location>
    </subcellularLocation>
</comment>
<dbReference type="InterPro" id="IPR036976">
    <property type="entry name" value="RimM_N_sf"/>
</dbReference>
<dbReference type="SUPFAM" id="SSF50346">
    <property type="entry name" value="PRC-barrel domain"/>
    <property type="match status" value="1"/>
</dbReference>
<dbReference type="PANTHER" id="PTHR33692">
    <property type="entry name" value="RIBOSOME MATURATION FACTOR RIMM"/>
    <property type="match status" value="1"/>
</dbReference>
<evidence type="ECO:0000256" key="3">
    <source>
        <dbReference type="ARBA" id="ARBA00022552"/>
    </source>
</evidence>
<proteinExistence type="inferred from homology"/>
<evidence type="ECO:0000313" key="8">
    <source>
        <dbReference type="EMBL" id="MBM0107107.1"/>
    </source>
</evidence>
<dbReference type="Pfam" id="PF01782">
    <property type="entry name" value="RimM"/>
    <property type="match status" value="1"/>
</dbReference>
<feature type="domain" description="Ribosome maturation factor RimM PRC barrel" evidence="7">
    <location>
        <begin position="116"/>
        <end position="180"/>
    </location>
</feature>
<reference evidence="8 9" key="1">
    <citation type="journal article" date="2021" name="Int. J. Syst. Evol. Microbiol.">
        <title>Steroidobacter gossypii sp. nov., isolated from soil of cotton cropping field.</title>
        <authorList>
            <person name="Huang R."/>
            <person name="Yang S."/>
            <person name="Zhen C."/>
            <person name="Liu W."/>
        </authorList>
    </citation>
    <scope>NUCLEOTIDE SEQUENCE [LARGE SCALE GENOMIC DNA]</scope>
    <source>
        <strain evidence="8 9">S1-65</strain>
    </source>
</reference>
<dbReference type="Gene3D" id="2.30.30.240">
    <property type="entry name" value="PRC-barrel domain"/>
    <property type="match status" value="1"/>
</dbReference>
<dbReference type="InterPro" id="IPR009000">
    <property type="entry name" value="Transl_B-barrel_sf"/>
</dbReference>
<dbReference type="InterPro" id="IPR011033">
    <property type="entry name" value="PRC_barrel-like_sf"/>
</dbReference>
<dbReference type="SUPFAM" id="SSF50447">
    <property type="entry name" value="Translation proteins"/>
    <property type="match status" value="1"/>
</dbReference>
<comment type="domain">
    <text evidence="5">The PRC barrel domain binds ribosomal protein uS19.</text>
</comment>
<evidence type="ECO:0000256" key="5">
    <source>
        <dbReference type="HAMAP-Rule" id="MF_00014"/>
    </source>
</evidence>
<name>A0ABS1X1M2_9GAMM</name>
<dbReference type="EMBL" id="JAEVLS010000004">
    <property type="protein sequence ID" value="MBM0107107.1"/>
    <property type="molecule type" value="Genomic_DNA"/>
</dbReference>
<evidence type="ECO:0000256" key="4">
    <source>
        <dbReference type="ARBA" id="ARBA00023186"/>
    </source>
</evidence>
<dbReference type="Proteomes" id="UP000661077">
    <property type="component" value="Unassembled WGS sequence"/>
</dbReference>
<gene>
    <name evidence="5 8" type="primary">rimM</name>
    <name evidence="8" type="ORF">JM946_20420</name>
</gene>
<protein>
    <recommendedName>
        <fullName evidence="5">Ribosome maturation factor RimM</fullName>
    </recommendedName>
</protein>